<organism evidence="1 2">
    <name type="scientific">Telluria antibiotica</name>
    <dbReference type="NCBI Taxonomy" id="2717319"/>
    <lineage>
        <taxon>Bacteria</taxon>
        <taxon>Pseudomonadati</taxon>
        <taxon>Pseudomonadota</taxon>
        <taxon>Betaproteobacteria</taxon>
        <taxon>Burkholderiales</taxon>
        <taxon>Oxalobacteraceae</taxon>
        <taxon>Telluria group</taxon>
        <taxon>Telluria</taxon>
    </lineage>
</organism>
<proteinExistence type="predicted"/>
<accession>A0ABX0PGU7</accession>
<evidence type="ECO:0000313" key="2">
    <source>
        <dbReference type="Proteomes" id="UP000716322"/>
    </source>
</evidence>
<comment type="caution">
    <text evidence="1">The sequence shown here is derived from an EMBL/GenBank/DDBJ whole genome shotgun (WGS) entry which is preliminary data.</text>
</comment>
<keyword evidence="2" id="KW-1185">Reference proteome</keyword>
<evidence type="ECO:0000313" key="1">
    <source>
        <dbReference type="EMBL" id="NIA56027.1"/>
    </source>
</evidence>
<dbReference type="Proteomes" id="UP000716322">
    <property type="component" value="Unassembled WGS sequence"/>
</dbReference>
<dbReference type="EMBL" id="JAAQOM010000013">
    <property type="protein sequence ID" value="NIA56027.1"/>
    <property type="molecule type" value="Genomic_DNA"/>
</dbReference>
<name>A0ABX0PGU7_9BURK</name>
<sequence length="49" mass="5349">MRIGNEKNKRFFANSLFPSFFYAALALVLGQVGAAQMQGSWGLRILTGA</sequence>
<gene>
    <name evidence="1" type="ORF">HAV22_20550</name>
</gene>
<protein>
    <submittedName>
        <fullName evidence="1">Uncharacterized protein</fullName>
    </submittedName>
</protein>
<reference evidence="1 2" key="1">
    <citation type="submission" date="2020-03" db="EMBL/GenBank/DDBJ databases">
        <title>Genome sequence of strain Massilia sp. TW-1.</title>
        <authorList>
            <person name="Chaudhary D.K."/>
        </authorList>
    </citation>
    <scope>NUCLEOTIDE SEQUENCE [LARGE SCALE GENOMIC DNA]</scope>
    <source>
        <strain evidence="1 2">TW-1</strain>
    </source>
</reference>